<dbReference type="AlphaFoldDB" id="X1G2W1"/>
<name>X1G2W1_9ZZZZ</name>
<gene>
    <name evidence="1" type="ORF">S03H2_27753</name>
</gene>
<evidence type="ECO:0000313" key="1">
    <source>
        <dbReference type="EMBL" id="GAH51577.1"/>
    </source>
</evidence>
<accession>X1G2W1</accession>
<organism evidence="1">
    <name type="scientific">marine sediment metagenome</name>
    <dbReference type="NCBI Taxonomy" id="412755"/>
    <lineage>
        <taxon>unclassified sequences</taxon>
        <taxon>metagenomes</taxon>
        <taxon>ecological metagenomes</taxon>
    </lineage>
</organism>
<reference evidence="1" key="1">
    <citation type="journal article" date="2014" name="Front. Microbiol.">
        <title>High frequency of phylogenetically diverse reductive dehalogenase-homologous genes in deep subseafloor sedimentary metagenomes.</title>
        <authorList>
            <person name="Kawai M."/>
            <person name="Futagami T."/>
            <person name="Toyoda A."/>
            <person name="Takaki Y."/>
            <person name="Nishi S."/>
            <person name="Hori S."/>
            <person name="Arai W."/>
            <person name="Tsubouchi T."/>
            <person name="Morono Y."/>
            <person name="Uchiyama I."/>
            <person name="Ito T."/>
            <person name="Fujiyama A."/>
            <person name="Inagaki F."/>
            <person name="Takami H."/>
        </authorList>
    </citation>
    <scope>NUCLEOTIDE SEQUENCE</scope>
    <source>
        <strain evidence="1">Expedition CK06-06</strain>
    </source>
</reference>
<comment type="caution">
    <text evidence="1">The sequence shown here is derived from an EMBL/GenBank/DDBJ whole genome shotgun (WGS) entry which is preliminary data.</text>
</comment>
<proteinExistence type="predicted"/>
<dbReference type="EMBL" id="BARU01016703">
    <property type="protein sequence ID" value="GAH51577.1"/>
    <property type="molecule type" value="Genomic_DNA"/>
</dbReference>
<protein>
    <submittedName>
        <fullName evidence="1">Uncharacterized protein</fullName>
    </submittedName>
</protein>
<sequence>MTTTIRKFSRMGCLWVLDCVDGTVYQTECNRAHSFFADGPKENHHKFCPYCGKRITLNRKAPNGKANTSTN</sequence>